<dbReference type="EMBL" id="CP043404">
    <property type="protein sequence ID" value="QEK63935.1"/>
    <property type="molecule type" value="Genomic_DNA"/>
</dbReference>
<organism evidence="2 3">
    <name type="scientific">Bacillus safensis</name>
    <dbReference type="NCBI Taxonomy" id="561879"/>
    <lineage>
        <taxon>Bacteria</taxon>
        <taxon>Bacillati</taxon>
        <taxon>Bacillota</taxon>
        <taxon>Bacilli</taxon>
        <taxon>Bacillales</taxon>
        <taxon>Bacillaceae</taxon>
        <taxon>Bacillus</taxon>
    </lineage>
</organism>
<feature type="domain" description="TIR" evidence="1">
    <location>
        <begin position="4"/>
        <end position="136"/>
    </location>
</feature>
<dbReference type="InterPro" id="IPR000157">
    <property type="entry name" value="TIR_dom"/>
</dbReference>
<accession>A0A5C0WIB2</accession>
<keyword evidence="3" id="KW-1185">Reference proteome</keyword>
<dbReference type="PROSITE" id="PS50104">
    <property type="entry name" value="TIR"/>
    <property type="match status" value="1"/>
</dbReference>
<dbReference type="AlphaFoldDB" id="A0A5C0WIB2"/>
<evidence type="ECO:0000313" key="3">
    <source>
        <dbReference type="Proteomes" id="UP000325032"/>
    </source>
</evidence>
<dbReference type="Pfam" id="PF13676">
    <property type="entry name" value="TIR_2"/>
    <property type="match status" value="1"/>
</dbReference>
<dbReference type="SUPFAM" id="SSF52200">
    <property type="entry name" value="Toll/Interleukin receptor TIR domain"/>
    <property type="match status" value="1"/>
</dbReference>
<sequence>MTEKEYDFFISYNGNDKSYASWISYMLEEAGHKVFFQEWDFKTGNNFILQMQRGSECAKHTLALLSQNYLNALYTQPEWASAFASDPTGINQKLMPVRIEDIELEGLLPQIIYIDLVGKEEEEAKTAILEGVSTERKKPTSPPPFPGMIPMREKNEIIQEKYYEKWLESRIKELEENNFAENILEGAKFAVHLVPFESIAKDISLPTSKLEHPTSLKPFFTSGWDYKFNKYGYCTFAKWSNSEKPHAYVQFFRNGIIESVDAGILAESDGKKFIPFVKFEQDIFNYTYKYLQVIKSVDIKLPIALSITLFNISDYFVGNPKSPREKINESTLKLPTVIINSWDDRLETLLKPSYDLIWNHCGFQGSLNYDDNGNWREFKGNYPTW</sequence>
<evidence type="ECO:0000259" key="1">
    <source>
        <dbReference type="PROSITE" id="PS50104"/>
    </source>
</evidence>
<proteinExistence type="predicted"/>
<evidence type="ECO:0000313" key="2">
    <source>
        <dbReference type="EMBL" id="QEK63935.1"/>
    </source>
</evidence>
<reference evidence="2 3" key="1">
    <citation type="journal article" date="2018" name="Plant Biotechnol. Rep.">
        <title>Diversity and antifungal activity of endophytic bacteria associated with Panax ginseng seedlings.</title>
        <authorList>
            <person name="Park J.M."/>
            <person name="Hong C.E."/>
            <person name="Jo S.H."/>
        </authorList>
    </citation>
    <scope>NUCLEOTIDE SEQUENCE [LARGE SCALE GENOMIC DNA]</scope>
    <source>
        <strain evidence="2 3">PgKB20</strain>
    </source>
</reference>
<dbReference type="GeneID" id="61768946"/>
<gene>
    <name evidence="2" type="ORF">FX981_02177</name>
</gene>
<name>A0A5C0WIB2_BACIA</name>
<dbReference type="RefSeq" id="WP_149126258.1">
    <property type="nucleotide sequence ID" value="NZ_CP043404.1"/>
</dbReference>
<dbReference type="Proteomes" id="UP000325032">
    <property type="component" value="Chromosome"/>
</dbReference>
<dbReference type="GO" id="GO:0007165">
    <property type="term" value="P:signal transduction"/>
    <property type="evidence" value="ECO:0007669"/>
    <property type="project" value="InterPro"/>
</dbReference>
<protein>
    <recommendedName>
        <fullName evidence="1">TIR domain-containing protein</fullName>
    </recommendedName>
</protein>
<dbReference type="InterPro" id="IPR035897">
    <property type="entry name" value="Toll_tir_struct_dom_sf"/>
</dbReference>
<dbReference type="Gene3D" id="3.40.50.10140">
    <property type="entry name" value="Toll/interleukin-1 receptor homology (TIR) domain"/>
    <property type="match status" value="1"/>
</dbReference>